<evidence type="ECO:0000256" key="8">
    <source>
        <dbReference type="ARBA" id="ARBA00038436"/>
    </source>
</evidence>
<keyword evidence="4" id="KW-0997">Cell inner membrane</keyword>
<dbReference type="GO" id="GO:0005886">
    <property type="term" value="C:plasma membrane"/>
    <property type="evidence" value="ECO:0007669"/>
    <property type="project" value="UniProtKB-SubCell"/>
</dbReference>
<comment type="subcellular location">
    <subcellularLocation>
        <location evidence="1">Cell inner membrane</location>
        <topology evidence="1">Multi-pass membrane protein</topology>
    </subcellularLocation>
</comment>
<dbReference type="AlphaFoldDB" id="A0A975F2U9"/>
<dbReference type="GO" id="GO:0022857">
    <property type="term" value="F:transmembrane transporter activity"/>
    <property type="evidence" value="ECO:0007669"/>
    <property type="project" value="TreeGrafter"/>
</dbReference>
<dbReference type="InterPro" id="IPR007387">
    <property type="entry name" value="TRAP_DctQ"/>
</dbReference>
<evidence type="ECO:0000259" key="10">
    <source>
        <dbReference type="Pfam" id="PF04290"/>
    </source>
</evidence>
<dbReference type="KEGG" id="tpav:HRQ91_02275"/>
<dbReference type="PANTHER" id="PTHR35011:SF2">
    <property type="entry name" value="2,3-DIKETO-L-GULONATE TRAP TRANSPORTER SMALL PERMEASE PROTEIN YIAM"/>
    <property type="match status" value="1"/>
</dbReference>
<gene>
    <name evidence="11" type="ORF">HRQ91_02275</name>
</gene>
<evidence type="ECO:0000256" key="1">
    <source>
        <dbReference type="ARBA" id="ARBA00004429"/>
    </source>
</evidence>
<evidence type="ECO:0000313" key="11">
    <source>
        <dbReference type="EMBL" id="QTQ13372.1"/>
    </source>
</evidence>
<keyword evidence="7 9" id="KW-0472">Membrane</keyword>
<sequence>MRKNRIKDLYAIVVKAEQYVSRTILFFIIGLTFAAAMSRAFNFPLPWSIDIILLLFCWFAFCAASQATRRKANLGVDILIRHFPKKVRDVIDLINKLLITAFLIIMGFGSLKLSVTNVKRLITSLNISYSFITSALFVGCTLMVVSEIIQIVEKIRIMCGKASEEDFESAAE</sequence>
<evidence type="ECO:0000313" key="12">
    <source>
        <dbReference type="Proteomes" id="UP000671908"/>
    </source>
</evidence>
<feature type="transmembrane region" description="Helical" evidence="9">
    <location>
        <begin position="47"/>
        <end position="64"/>
    </location>
</feature>
<dbReference type="RefSeq" id="WP_210120069.1">
    <property type="nucleotide sequence ID" value="NZ_CP054142.1"/>
</dbReference>
<feature type="transmembrane region" description="Helical" evidence="9">
    <location>
        <begin position="127"/>
        <end position="149"/>
    </location>
</feature>
<accession>A0A975F2U9</accession>
<feature type="domain" description="Tripartite ATP-independent periplasmic transporters DctQ component" evidence="10">
    <location>
        <begin position="28"/>
        <end position="156"/>
    </location>
</feature>
<comment type="similarity">
    <text evidence="8">Belongs to the TRAP transporter small permease family.</text>
</comment>
<keyword evidence="12" id="KW-1185">Reference proteome</keyword>
<evidence type="ECO:0000256" key="9">
    <source>
        <dbReference type="SAM" id="Phobius"/>
    </source>
</evidence>
<keyword evidence="6 9" id="KW-1133">Transmembrane helix</keyword>
<feature type="transmembrane region" description="Helical" evidence="9">
    <location>
        <begin position="20"/>
        <end position="41"/>
    </location>
</feature>
<protein>
    <submittedName>
        <fullName evidence="11">TRAP transporter small permease</fullName>
    </submittedName>
</protein>
<organism evidence="11 12">
    <name type="scientific">Treponema parvum</name>
    <dbReference type="NCBI Taxonomy" id="138851"/>
    <lineage>
        <taxon>Bacteria</taxon>
        <taxon>Pseudomonadati</taxon>
        <taxon>Spirochaetota</taxon>
        <taxon>Spirochaetia</taxon>
        <taxon>Spirochaetales</taxon>
        <taxon>Treponemataceae</taxon>
        <taxon>Treponema</taxon>
    </lineage>
</organism>
<evidence type="ECO:0000256" key="2">
    <source>
        <dbReference type="ARBA" id="ARBA00022448"/>
    </source>
</evidence>
<evidence type="ECO:0000256" key="6">
    <source>
        <dbReference type="ARBA" id="ARBA00022989"/>
    </source>
</evidence>
<keyword evidence="2" id="KW-0813">Transport</keyword>
<dbReference type="EMBL" id="CP054142">
    <property type="protein sequence ID" value="QTQ13372.1"/>
    <property type="molecule type" value="Genomic_DNA"/>
</dbReference>
<feature type="transmembrane region" description="Helical" evidence="9">
    <location>
        <begin position="93"/>
        <end position="115"/>
    </location>
</feature>
<keyword evidence="5 9" id="KW-0812">Transmembrane</keyword>
<proteinExistence type="inferred from homology"/>
<evidence type="ECO:0000256" key="5">
    <source>
        <dbReference type="ARBA" id="ARBA00022692"/>
    </source>
</evidence>
<dbReference type="Pfam" id="PF04290">
    <property type="entry name" value="DctQ"/>
    <property type="match status" value="1"/>
</dbReference>
<dbReference type="GO" id="GO:0015740">
    <property type="term" value="P:C4-dicarboxylate transport"/>
    <property type="evidence" value="ECO:0007669"/>
    <property type="project" value="TreeGrafter"/>
</dbReference>
<name>A0A975F2U9_9SPIR</name>
<dbReference type="Proteomes" id="UP000671908">
    <property type="component" value="Chromosome"/>
</dbReference>
<keyword evidence="3" id="KW-1003">Cell membrane</keyword>
<dbReference type="InterPro" id="IPR055348">
    <property type="entry name" value="DctQ"/>
</dbReference>
<evidence type="ECO:0000256" key="7">
    <source>
        <dbReference type="ARBA" id="ARBA00023136"/>
    </source>
</evidence>
<reference evidence="11 12" key="1">
    <citation type="journal article" date="2021" name="Microbiol. Resour. Announc.">
        <title>Complete Genome Sequences of Three Human Oral Treponema parvum Isolates.</title>
        <authorList>
            <person name="Zeng H."/>
            <person name="Watt R.M."/>
        </authorList>
    </citation>
    <scope>NUCLEOTIDE SEQUENCE [LARGE SCALE GENOMIC DNA]</scope>
    <source>
        <strain evidence="11 12">ATCC 700770</strain>
    </source>
</reference>
<dbReference type="PANTHER" id="PTHR35011">
    <property type="entry name" value="2,3-DIKETO-L-GULONATE TRAP TRANSPORTER SMALL PERMEASE PROTEIN YIAM"/>
    <property type="match status" value="1"/>
</dbReference>
<evidence type="ECO:0000256" key="4">
    <source>
        <dbReference type="ARBA" id="ARBA00022519"/>
    </source>
</evidence>
<evidence type="ECO:0000256" key="3">
    <source>
        <dbReference type="ARBA" id="ARBA00022475"/>
    </source>
</evidence>